<protein>
    <submittedName>
        <fullName evidence="1">Uncharacterized protein</fullName>
    </submittedName>
</protein>
<proteinExistence type="predicted"/>
<accession>A0A1D1UUZ5</accession>
<organism evidence="1 2">
    <name type="scientific">Ramazzottius varieornatus</name>
    <name type="common">Water bear</name>
    <name type="synonym">Tardigrade</name>
    <dbReference type="NCBI Taxonomy" id="947166"/>
    <lineage>
        <taxon>Eukaryota</taxon>
        <taxon>Metazoa</taxon>
        <taxon>Ecdysozoa</taxon>
        <taxon>Tardigrada</taxon>
        <taxon>Eutardigrada</taxon>
        <taxon>Parachela</taxon>
        <taxon>Hypsibioidea</taxon>
        <taxon>Ramazzottiidae</taxon>
        <taxon>Ramazzottius</taxon>
    </lineage>
</organism>
<keyword evidence="2" id="KW-1185">Reference proteome</keyword>
<name>A0A1D1UUZ5_RAMVA</name>
<evidence type="ECO:0000313" key="2">
    <source>
        <dbReference type="Proteomes" id="UP000186922"/>
    </source>
</evidence>
<reference evidence="1 2" key="1">
    <citation type="journal article" date="2016" name="Nat. Commun.">
        <title>Extremotolerant tardigrade genome and improved radiotolerance of human cultured cells by tardigrade-unique protein.</title>
        <authorList>
            <person name="Hashimoto T."/>
            <person name="Horikawa D.D."/>
            <person name="Saito Y."/>
            <person name="Kuwahara H."/>
            <person name="Kozuka-Hata H."/>
            <person name="Shin-I T."/>
            <person name="Minakuchi Y."/>
            <person name="Ohishi K."/>
            <person name="Motoyama A."/>
            <person name="Aizu T."/>
            <person name="Enomoto A."/>
            <person name="Kondo K."/>
            <person name="Tanaka S."/>
            <person name="Hara Y."/>
            <person name="Koshikawa S."/>
            <person name="Sagara H."/>
            <person name="Miura T."/>
            <person name="Yokobori S."/>
            <person name="Miyagawa K."/>
            <person name="Suzuki Y."/>
            <person name="Kubo T."/>
            <person name="Oyama M."/>
            <person name="Kohara Y."/>
            <person name="Fujiyama A."/>
            <person name="Arakawa K."/>
            <person name="Katayama T."/>
            <person name="Toyoda A."/>
            <person name="Kunieda T."/>
        </authorList>
    </citation>
    <scope>NUCLEOTIDE SEQUENCE [LARGE SCALE GENOMIC DNA]</scope>
    <source>
        <strain evidence="1 2">YOKOZUNA-1</strain>
    </source>
</reference>
<sequence length="85" mass="9134">MSKLKYSFNGACPGTTKQMAIASPFLGACEPSVAQFGIPVRTSRNRMRCLRSKVVSRLASSCLSVGPQAVCLARRQQEELPQGSS</sequence>
<dbReference type="Proteomes" id="UP000186922">
    <property type="component" value="Unassembled WGS sequence"/>
</dbReference>
<dbReference type="PROSITE" id="PS51257">
    <property type="entry name" value="PROKAR_LIPOPROTEIN"/>
    <property type="match status" value="1"/>
</dbReference>
<dbReference type="EMBL" id="BDGG01000002">
    <property type="protein sequence ID" value="GAU91572.1"/>
    <property type="molecule type" value="Genomic_DNA"/>
</dbReference>
<gene>
    <name evidence="1" type="primary">RvY_03800-1</name>
    <name evidence="1" type="synonym">RvY_03800.1</name>
    <name evidence="1" type="ORF">RvY_03800</name>
</gene>
<evidence type="ECO:0000313" key="1">
    <source>
        <dbReference type="EMBL" id="GAU91572.1"/>
    </source>
</evidence>
<comment type="caution">
    <text evidence="1">The sequence shown here is derived from an EMBL/GenBank/DDBJ whole genome shotgun (WGS) entry which is preliminary data.</text>
</comment>
<dbReference type="AlphaFoldDB" id="A0A1D1UUZ5"/>